<name>A0A3Q9UZX8_9MICO</name>
<keyword evidence="2" id="KW-0560">Oxidoreductase</keyword>
<dbReference type="Gene3D" id="3.40.718.10">
    <property type="entry name" value="Isopropylmalate Dehydrogenase"/>
    <property type="match status" value="1"/>
</dbReference>
<dbReference type="PANTHER" id="PTHR30004:SF3">
    <property type="entry name" value="4-HYDROXYTHREONINE-4-PHOSPHATE DEHYDROGENASE 2-RELATED"/>
    <property type="match status" value="1"/>
</dbReference>
<gene>
    <name evidence="4" type="ORF">C1I64_06730</name>
</gene>
<organism evidence="4 5">
    <name type="scientific">Rathayibacter festucae DSM 15932</name>
    <dbReference type="NCBI Taxonomy" id="1328866"/>
    <lineage>
        <taxon>Bacteria</taxon>
        <taxon>Bacillati</taxon>
        <taxon>Actinomycetota</taxon>
        <taxon>Actinomycetes</taxon>
        <taxon>Micrococcales</taxon>
        <taxon>Microbacteriaceae</taxon>
        <taxon>Rathayibacter</taxon>
    </lineage>
</organism>
<dbReference type="GO" id="GO:0016491">
    <property type="term" value="F:oxidoreductase activity"/>
    <property type="evidence" value="ECO:0007669"/>
    <property type="project" value="UniProtKB-KW"/>
</dbReference>
<evidence type="ECO:0000256" key="2">
    <source>
        <dbReference type="ARBA" id="ARBA00023002"/>
    </source>
</evidence>
<reference evidence="4 5" key="1">
    <citation type="submission" date="2018-03" db="EMBL/GenBank/DDBJ databases">
        <title>Bacteriophage NCPPB3778 and a type I-E CRISPR drive the evolution of the US Biological Select Agent, Rathayibacter toxicus.</title>
        <authorList>
            <person name="Davis E.W.II."/>
            <person name="Tabima J.F."/>
            <person name="Weisberg A.J."/>
            <person name="Dantas Lopes L."/>
            <person name="Wiseman M.S."/>
            <person name="Wiseman M.S."/>
            <person name="Pupko T."/>
            <person name="Belcher M.S."/>
            <person name="Sechler A.J."/>
            <person name="Tancos M.A."/>
            <person name="Schroeder B.K."/>
            <person name="Murray T.D."/>
            <person name="Luster D.G."/>
            <person name="Schneider W.L."/>
            <person name="Rogers E."/>
            <person name="Andreote F.D."/>
            <person name="Grunwald N.J."/>
            <person name="Putnam M.L."/>
            <person name="Chang J.H."/>
        </authorList>
    </citation>
    <scope>NUCLEOTIDE SEQUENCE [LARGE SCALE GENOMIC DNA]</scope>
    <source>
        <strain evidence="4 5">DSM 15932</strain>
    </source>
</reference>
<sequence>MTIPLAVTTGDPAGVGPELIVRLLDELRGSAADPLVVVSSREELAEGLERSGLAVALDGILEPGRVRLVEPAGSWPSARGAVSAASGRWALACLERGLELHAAGEIGGLVFGPLNKTSLHEAGMTEPDEMRWFENRLTGSHTASEVNVTTSFWTSRVTSHVALREVADLVTSDRVLESIVLLHDLLVGAGTPAPRIAVCALNPHAGEHGLFGDEEITRIRPGVERAVASGLDAAGPFPCDTLFRRGFDGSFDGIVTMYHDQGQIALKTRAFNGGVTLEAGLDLPICTPAHGTAFDIVGTGAATLDSTRNAYRLARRLASAGVSAH</sequence>
<accession>A0A3Q9UZX8</accession>
<dbReference type="InterPro" id="IPR005255">
    <property type="entry name" value="PdxA_fam"/>
</dbReference>
<dbReference type="AlphaFoldDB" id="A0A3Q9UZX8"/>
<dbReference type="SUPFAM" id="SSF53659">
    <property type="entry name" value="Isocitrate/Isopropylmalate dehydrogenase-like"/>
    <property type="match status" value="1"/>
</dbReference>
<dbReference type="GO" id="GO:0046872">
    <property type="term" value="F:metal ion binding"/>
    <property type="evidence" value="ECO:0007669"/>
    <property type="project" value="UniProtKB-KW"/>
</dbReference>
<keyword evidence="3" id="KW-0520">NAD</keyword>
<dbReference type="KEGG" id="rfs:C1I64_06730"/>
<protein>
    <submittedName>
        <fullName evidence="4">4-hydroxythreonine-4-phosphate dehydrogenase</fullName>
    </submittedName>
</protein>
<evidence type="ECO:0000313" key="5">
    <source>
        <dbReference type="Proteomes" id="UP000285317"/>
    </source>
</evidence>
<dbReference type="RefSeq" id="WP_127886666.1">
    <property type="nucleotide sequence ID" value="NZ_CP028137.1"/>
</dbReference>
<dbReference type="EMBL" id="CP028137">
    <property type="protein sequence ID" value="AZZ54204.1"/>
    <property type="molecule type" value="Genomic_DNA"/>
</dbReference>
<proteinExistence type="predicted"/>
<dbReference type="PANTHER" id="PTHR30004">
    <property type="entry name" value="4-HYDROXYTHREONINE-4-PHOSPHATE DEHYDROGENASE"/>
    <property type="match status" value="1"/>
</dbReference>
<evidence type="ECO:0000256" key="3">
    <source>
        <dbReference type="ARBA" id="ARBA00023027"/>
    </source>
</evidence>
<evidence type="ECO:0000313" key="4">
    <source>
        <dbReference type="EMBL" id="AZZ54204.1"/>
    </source>
</evidence>
<dbReference type="Proteomes" id="UP000285317">
    <property type="component" value="Chromosome"/>
</dbReference>
<dbReference type="Pfam" id="PF04166">
    <property type="entry name" value="PdxA"/>
    <property type="match status" value="1"/>
</dbReference>
<dbReference type="GO" id="GO:0051287">
    <property type="term" value="F:NAD binding"/>
    <property type="evidence" value="ECO:0007669"/>
    <property type="project" value="InterPro"/>
</dbReference>
<evidence type="ECO:0000256" key="1">
    <source>
        <dbReference type="ARBA" id="ARBA00022723"/>
    </source>
</evidence>
<keyword evidence="1" id="KW-0479">Metal-binding</keyword>